<feature type="compositionally biased region" description="Low complexity" evidence="10">
    <location>
        <begin position="1412"/>
        <end position="1436"/>
    </location>
</feature>
<comment type="caution">
    <text evidence="8">Lacks conserved residue(s) required for the propagation of feature annotation.</text>
</comment>
<feature type="disulfide bond" evidence="8">
    <location>
        <begin position="685"/>
        <end position="695"/>
    </location>
</feature>
<evidence type="ECO:0000313" key="16">
    <source>
        <dbReference type="Proteomes" id="UP000515158"/>
    </source>
</evidence>
<evidence type="ECO:0000256" key="11">
    <source>
        <dbReference type="SAM" id="Phobius"/>
    </source>
</evidence>
<dbReference type="GeneID" id="117653332"/>
<feature type="disulfide bond" evidence="7">
    <location>
        <begin position="502"/>
        <end position="522"/>
    </location>
</feature>
<sequence>MAILCNWGVWSLLLVFLFIPCIRTQDVDTINKDHLHASSDFRRHTIVKPRFYHGREKREISTTRPETGKEHLHDLMIEINIAGKHQILELRLNREFLSGTYFQRHQENGLHKIHRPSKEEVELCQYQGNLRGVSNSWAAVSTCNGLRGVVFDGHELHYLEPKQKHQIKNSEKSEDLGEIYHYRHSDIHGSNHSCGYEGTPHDVLHNEHIAHLHRSKRDSESPDDDGSAIRGPYNANKKTRYVELVLVVDHKEYLELDSSKDKVYQHCKDMANIINALYMPLNIFVALVGVVVWSEFDEISLVPNGDTTLTNFLHYRRERLVKEHPNDNAQLLTRVQFDNGVVGKALKGPICTYEFSGGVSMDHSNVVGLVATTVAHEMGHNFGMEHDSSECSCPSERCIMAPSSSTLSPTHWSSCSEKYLLLAFHHGMDYCLHNKPTKLFGSPVCGNGFVEHGEQCDCGLEDRCSNPCCNATTCMLHANASCATGECCDLETCRPKTAGTVCRSADQECDLPEFCTGKSEYCKEDVFKMDGETCNHGKAFCYHGMCRTRSDQCKLLWGPSGKSSDTQCYKMNTKGSRHGNCGYNRLNQSYVKCVDDNIYCGMLHCKHLNERLEFGMESVSILSHSFINSGGSIIPCRTAIVDLGLNEVDPGLAPDGSKCGEGKMCVNQKCMAVSSLRTGSVVGVCPQNCNGNGVCNSKGNCHCNPGFAPPFCDYPGTGGSKDSGPATDPNAGRKFVFGLYIFFLGIVPSVAIVALAMYYIRPLVKHWWKKPGTIAANGPRHSTYVANSSAACCMSIRGWTSRLDCSQSCRKPGGQNRTGRGNSLAFHSLERSGGPKLNGSSGHRDISSPLRSDGTHASLLPPDETPVNSPSTSNGSSPVSNLQISLIGQFKGFSITPMTSTSPTRYVEDPVQGSTALPTANKPALPSPAQSALRKAPVPPSVPSASTAAPAKSMPFKIQGVNKARTNSSVVNGVSSVNNSSVAPALPPANPQSVGRPLISSPILDATTSSAARELVDGSNPNVPVPPAPPAPVRTAPVRTAPVRTAPAVPISENKLSRPASSHVDVVDAPAAVGTERAGGVKQPTYPTLTKLASMLRPSASFRNQEKKEEPQNVKAGKLLDKEKLRSLQISSPIPQTEIEVPHAVPVQPNQPVVMRAQSMRAGANSKRPAIQTFGSMRQPGKRPTSVASNGLHRPTSPPPPRPPPLPVISSKETGISGLPGYQNPPDAKANKLPSDYSYDDCLNVMGDAPLAHIDEENSPTSGDNIYAVIEESPENGSRNRVNFDLPSSSSAVDVPEYISPTASVYKDPASPRIHPAGSSESMGLLGEIVSAIQARNTESIYSSSNIPPKDSTTVTGGEPPSGQDSESPLSDNNSSTGTYFTSASSSSGYLSPNVSNSGLQTVGSVVSALQSPSTAAPAAITTTTVSTTSSAPSESYKPYGLSVRSRGPLANTFSKSNPSSISTTTTAPTPPPASQKPQLLSKKPAVKEKPALASTSPDVVSSCSSSADTASPDVISPASTKSVPIPSISHPNSSVEQTPTQKITVSQSNSSAMSNPTNTSLSSRSNNVRPPVSASKPTLDSFGPNRTLNLQTKAAASKISNVASLQQKFEASPPSKLQPGVKPKIQPVKPSLSSSK</sequence>
<feature type="binding site" evidence="9">
    <location>
        <position position="380"/>
    </location>
    <ligand>
        <name>Zn(2+)</name>
        <dbReference type="ChEBI" id="CHEBI:29105"/>
        <note>catalytic</note>
    </ligand>
</feature>
<feature type="binding site" evidence="9">
    <location>
        <position position="386"/>
    </location>
    <ligand>
        <name>Zn(2+)</name>
        <dbReference type="ChEBI" id="CHEBI:29105"/>
        <note>catalytic</note>
    </ligand>
</feature>
<dbReference type="GO" id="GO:0006509">
    <property type="term" value="P:membrane protein ectodomain proteolysis"/>
    <property type="evidence" value="ECO:0007669"/>
    <property type="project" value="TreeGrafter"/>
</dbReference>
<dbReference type="InterPro" id="IPR024079">
    <property type="entry name" value="MetalloPept_cat_dom_sf"/>
</dbReference>
<dbReference type="InterPro" id="IPR006586">
    <property type="entry name" value="ADAM_Cys-rich"/>
</dbReference>
<dbReference type="Gene3D" id="4.10.70.10">
    <property type="entry name" value="Disintegrin domain"/>
    <property type="match status" value="1"/>
</dbReference>
<dbReference type="PANTHER" id="PTHR11905">
    <property type="entry name" value="ADAM A DISINTEGRIN AND METALLOPROTEASE DOMAIN"/>
    <property type="match status" value="1"/>
</dbReference>
<dbReference type="PROSITE" id="PS50215">
    <property type="entry name" value="ADAM_MEPRO"/>
    <property type="match status" value="1"/>
</dbReference>
<dbReference type="InterPro" id="IPR000742">
    <property type="entry name" value="EGF"/>
</dbReference>
<keyword evidence="4" id="KW-0378">Hydrolase</keyword>
<feature type="chain" id="PRO_5027941226" evidence="12">
    <location>
        <begin position="25"/>
        <end position="1637"/>
    </location>
</feature>
<keyword evidence="6 8" id="KW-1015">Disulfide bond</keyword>
<dbReference type="Gene3D" id="3.40.390.10">
    <property type="entry name" value="Collagenase (Catalytic Domain)"/>
    <property type="match status" value="1"/>
</dbReference>
<organism evidence="17">
    <name type="scientific">Thrips palmi</name>
    <name type="common">Melon thrips</name>
    <dbReference type="NCBI Taxonomy" id="161013"/>
    <lineage>
        <taxon>Eukaryota</taxon>
        <taxon>Metazoa</taxon>
        <taxon>Ecdysozoa</taxon>
        <taxon>Arthropoda</taxon>
        <taxon>Hexapoda</taxon>
        <taxon>Insecta</taxon>
        <taxon>Pterygota</taxon>
        <taxon>Neoptera</taxon>
        <taxon>Paraneoptera</taxon>
        <taxon>Thysanoptera</taxon>
        <taxon>Terebrantia</taxon>
        <taxon>Thripoidea</taxon>
        <taxon>Thripidae</taxon>
        <taxon>Thrips</taxon>
    </lineage>
</organism>
<keyword evidence="9" id="KW-0479">Metal-binding</keyword>
<feature type="compositionally biased region" description="Low complexity" evidence="10">
    <location>
        <begin position="865"/>
        <end position="880"/>
    </location>
</feature>
<feature type="compositionally biased region" description="Polar residues" evidence="10">
    <location>
        <begin position="807"/>
        <end position="821"/>
    </location>
</feature>
<dbReference type="InterPro" id="IPR001762">
    <property type="entry name" value="Disintegrin_dom"/>
</dbReference>
<feature type="region of interest" description="Disordered" evidence="10">
    <location>
        <begin position="1607"/>
        <end position="1637"/>
    </location>
</feature>
<accession>A0A6P9A9V5</accession>
<feature type="disulfide bond" evidence="9">
    <location>
        <begin position="391"/>
        <end position="415"/>
    </location>
</feature>
<keyword evidence="16" id="KW-1185">Reference proteome</keyword>
<keyword evidence="9" id="KW-0862">Zinc</keyword>
<evidence type="ECO:0000256" key="7">
    <source>
        <dbReference type="PROSITE-ProRule" id="PRU00068"/>
    </source>
</evidence>
<keyword evidence="8" id="KW-0245">EGF-like domain</keyword>
<dbReference type="GO" id="GO:0016020">
    <property type="term" value="C:membrane"/>
    <property type="evidence" value="ECO:0007669"/>
    <property type="project" value="UniProtKB-SubCell"/>
</dbReference>
<evidence type="ECO:0000256" key="5">
    <source>
        <dbReference type="ARBA" id="ARBA00023136"/>
    </source>
</evidence>
<feature type="compositionally biased region" description="Polar residues" evidence="10">
    <location>
        <begin position="1530"/>
        <end position="1569"/>
    </location>
</feature>
<dbReference type="Pfam" id="PF01562">
    <property type="entry name" value="Pep_M12B_propep"/>
    <property type="match status" value="1"/>
</dbReference>
<keyword evidence="4" id="KW-0482">Metalloprotease</keyword>
<evidence type="ECO:0000256" key="9">
    <source>
        <dbReference type="PROSITE-ProRule" id="PRU00276"/>
    </source>
</evidence>
<evidence type="ECO:0000256" key="6">
    <source>
        <dbReference type="ARBA" id="ARBA00023157"/>
    </source>
</evidence>
<keyword evidence="4" id="KW-0645">Protease</keyword>
<dbReference type="SMART" id="SM00608">
    <property type="entry name" value="ACR"/>
    <property type="match status" value="1"/>
</dbReference>
<feature type="region of interest" description="Disordered" evidence="10">
    <location>
        <begin position="899"/>
        <end position="950"/>
    </location>
</feature>
<dbReference type="CDD" id="cd04269">
    <property type="entry name" value="ZnMc_adamalysin_II_like"/>
    <property type="match status" value="1"/>
</dbReference>
<dbReference type="FunCoup" id="A0A6P9A9V5">
    <property type="interactions" value="241"/>
</dbReference>
<dbReference type="OrthoDB" id="5951731at2759"/>
<dbReference type="KEGG" id="tpal:117653332"/>
<dbReference type="InterPro" id="IPR034027">
    <property type="entry name" value="Reprolysin_adamalysin"/>
</dbReference>
<feature type="signal peptide" evidence="12">
    <location>
        <begin position="1"/>
        <end position="24"/>
    </location>
</feature>
<name>A0A6P9A9V5_THRPL</name>
<feature type="active site" evidence="9">
    <location>
        <position position="377"/>
    </location>
</feature>
<feature type="compositionally biased region" description="Polar residues" evidence="10">
    <location>
        <begin position="1363"/>
        <end position="1411"/>
    </location>
</feature>
<feature type="compositionally biased region" description="Polar residues" evidence="10">
    <location>
        <begin position="1340"/>
        <end position="1356"/>
    </location>
</feature>
<feature type="compositionally biased region" description="Low complexity" evidence="10">
    <location>
        <begin position="1452"/>
        <end position="1468"/>
    </location>
</feature>
<feature type="domain" description="Peptidase M12B" evidence="15">
    <location>
        <begin position="240"/>
        <end position="436"/>
    </location>
</feature>
<dbReference type="GO" id="GO:0004222">
    <property type="term" value="F:metalloendopeptidase activity"/>
    <property type="evidence" value="ECO:0007669"/>
    <property type="project" value="InterPro"/>
</dbReference>
<dbReference type="FunFam" id="3.40.390.10:FF:000002">
    <property type="entry name" value="Disintegrin and metalloproteinase domain-containing protein 22"/>
    <property type="match status" value="1"/>
</dbReference>
<feature type="region of interest" description="Disordered" evidence="10">
    <location>
        <begin position="211"/>
        <end position="232"/>
    </location>
</feature>
<dbReference type="FunFam" id="4.10.70.10:FF:000001">
    <property type="entry name" value="Disintegrin and metalloproteinase domain-containing protein 22"/>
    <property type="match status" value="1"/>
</dbReference>
<dbReference type="InterPro" id="IPR036436">
    <property type="entry name" value="Disintegrin_dom_sf"/>
</dbReference>
<dbReference type="SUPFAM" id="SSF57552">
    <property type="entry name" value="Blood coagulation inhibitor (disintegrin)"/>
    <property type="match status" value="1"/>
</dbReference>
<keyword evidence="5 11" id="KW-0472">Membrane</keyword>
<evidence type="ECO:0000259" key="13">
    <source>
        <dbReference type="PROSITE" id="PS50026"/>
    </source>
</evidence>
<feature type="region of interest" description="Disordered" evidence="10">
    <location>
        <begin position="1160"/>
        <end position="1230"/>
    </location>
</feature>
<evidence type="ECO:0000256" key="3">
    <source>
        <dbReference type="ARBA" id="ARBA00022989"/>
    </source>
</evidence>
<dbReference type="PROSITE" id="PS50026">
    <property type="entry name" value="EGF_3"/>
    <property type="match status" value="1"/>
</dbReference>
<feature type="disulfide bond" evidence="8">
    <location>
        <begin position="703"/>
        <end position="712"/>
    </location>
</feature>
<comment type="subcellular location">
    <subcellularLocation>
        <location evidence="1">Membrane</location>
        <topology evidence="1">Single-pass membrane protein</topology>
    </subcellularLocation>
</comment>
<feature type="domain" description="Disintegrin" evidence="14">
    <location>
        <begin position="442"/>
        <end position="530"/>
    </location>
</feature>
<evidence type="ECO:0000256" key="10">
    <source>
        <dbReference type="SAM" id="MobiDB-lite"/>
    </source>
</evidence>
<dbReference type="InParanoid" id="A0A6P9A9V5"/>
<feature type="disulfide bond" evidence="9">
    <location>
        <begin position="351"/>
        <end position="431"/>
    </location>
</feature>
<dbReference type="Pfam" id="PF00200">
    <property type="entry name" value="Disintegrin"/>
    <property type="match status" value="1"/>
</dbReference>
<keyword evidence="2 11" id="KW-0812">Transmembrane</keyword>
<dbReference type="InterPro" id="IPR002870">
    <property type="entry name" value="Peptidase_M12B_N"/>
</dbReference>
<feature type="transmembrane region" description="Helical" evidence="11">
    <location>
        <begin position="737"/>
        <end position="760"/>
    </location>
</feature>
<keyword evidence="3 11" id="KW-1133">Transmembrane helix</keyword>
<evidence type="ECO:0000256" key="2">
    <source>
        <dbReference type="ARBA" id="ARBA00022692"/>
    </source>
</evidence>
<evidence type="ECO:0000256" key="4">
    <source>
        <dbReference type="ARBA" id="ARBA00023049"/>
    </source>
</evidence>
<dbReference type="PANTHER" id="PTHR11905:SF159">
    <property type="entry name" value="ADAM METALLOPROTEASE"/>
    <property type="match status" value="1"/>
</dbReference>
<proteinExistence type="predicted"/>
<keyword evidence="12" id="KW-0732">Signal</keyword>
<feature type="region of interest" description="Disordered" evidence="10">
    <location>
        <begin position="1340"/>
        <end position="1588"/>
    </location>
</feature>
<feature type="compositionally biased region" description="Pro residues" evidence="10">
    <location>
        <begin position="1196"/>
        <end position="1207"/>
    </location>
</feature>
<dbReference type="SMART" id="SM00050">
    <property type="entry name" value="DISIN"/>
    <property type="match status" value="1"/>
</dbReference>
<evidence type="ECO:0000256" key="1">
    <source>
        <dbReference type="ARBA" id="ARBA00004167"/>
    </source>
</evidence>
<dbReference type="Pfam" id="PF08516">
    <property type="entry name" value="ADAM_CR"/>
    <property type="match status" value="1"/>
</dbReference>
<dbReference type="RefSeq" id="XP_034254843.1">
    <property type="nucleotide sequence ID" value="XM_034398952.1"/>
</dbReference>
<dbReference type="PROSITE" id="PS01186">
    <property type="entry name" value="EGF_2"/>
    <property type="match status" value="1"/>
</dbReference>
<gene>
    <name evidence="17" type="primary">LOC117653332</name>
</gene>
<feature type="disulfide bond" evidence="9">
    <location>
        <begin position="393"/>
        <end position="398"/>
    </location>
</feature>
<reference evidence="17" key="1">
    <citation type="submission" date="2025-08" db="UniProtKB">
        <authorList>
            <consortium name="RefSeq"/>
        </authorList>
    </citation>
    <scope>IDENTIFICATION</scope>
    <source>
        <tissue evidence="17">Total insect</tissue>
    </source>
</reference>
<dbReference type="SUPFAM" id="SSF55486">
    <property type="entry name" value="Metalloproteases ('zincins'), catalytic domain"/>
    <property type="match status" value="1"/>
</dbReference>
<feature type="domain" description="EGF-like" evidence="13">
    <location>
        <begin position="681"/>
        <end position="713"/>
    </location>
</feature>
<feature type="region of interest" description="Disordered" evidence="10">
    <location>
        <begin position="807"/>
        <end position="880"/>
    </location>
</feature>
<dbReference type="PROSITE" id="PS50214">
    <property type="entry name" value="DISINTEGRIN_2"/>
    <property type="match status" value="1"/>
</dbReference>
<dbReference type="Pfam" id="PF01421">
    <property type="entry name" value="Reprolysin"/>
    <property type="match status" value="1"/>
</dbReference>
<dbReference type="InterPro" id="IPR001590">
    <property type="entry name" value="Peptidase_M12B"/>
</dbReference>
<feature type="compositionally biased region" description="Low complexity" evidence="10">
    <location>
        <begin position="1495"/>
        <end position="1513"/>
    </location>
</feature>
<evidence type="ECO:0000256" key="8">
    <source>
        <dbReference type="PROSITE-ProRule" id="PRU00076"/>
    </source>
</evidence>
<dbReference type="GO" id="GO:0046872">
    <property type="term" value="F:metal ion binding"/>
    <property type="evidence" value="ECO:0007669"/>
    <property type="project" value="UniProtKB-KW"/>
</dbReference>
<evidence type="ECO:0000256" key="12">
    <source>
        <dbReference type="SAM" id="SignalP"/>
    </source>
</evidence>
<dbReference type="CTD" id="3772109"/>
<dbReference type="Proteomes" id="UP000515158">
    <property type="component" value="Unplaced"/>
</dbReference>
<evidence type="ECO:0000259" key="15">
    <source>
        <dbReference type="PROSITE" id="PS50215"/>
    </source>
</evidence>
<evidence type="ECO:0000313" key="17">
    <source>
        <dbReference type="RefSeq" id="XP_034254843.1"/>
    </source>
</evidence>
<feature type="binding site" evidence="9">
    <location>
        <position position="376"/>
    </location>
    <ligand>
        <name>Zn(2+)</name>
        <dbReference type="ChEBI" id="CHEBI:29105"/>
        <note>catalytic</note>
    </ligand>
</feature>
<protein>
    <submittedName>
        <fullName evidence="17">Uncharacterized protein LOC117653332 isoform X1</fullName>
    </submittedName>
</protein>
<evidence type="ECO:0000259" key="14">
    <source>
        <dbReference type="PROSITE" id="PS50214"/>
    </source>
</evidence>